<gene>
    <name evidence="2" type="ORF">THMIRHAM_20870</name>
</gene>
<organism evidence="2 3">
    <name type="scientific">Thiomicrorhabdus immobilis</name>
    <dbReference type="NCBI Taxonomy" id="2791037"/>
    <lineage>
        <taxon>Bacteria</taxon>
        <taxon>Pseudomonadati</taxon>
        <taxon>Pseudomonadota</taxon>
        <taxon>Gammaproteobacteria</taxon>
        <taxon>Thiotrichales</taxon>
        <taxon>Piscirickettsiaceae</taxon>
        <taxon>Thiomicrorhabdus</taxon>
    </lineage>
</organism>
<sequence length="238" mass="25863">MKSFKNRNIASQVKQLGFTLVEMSVVLVVIGLIVGAVSIGSDLQRNAVYQQISSNFMQSWSQAYQNYFNKTGIVIGDSASAPTLKVDGANATPGEICTTSLQGFMDAAGIRMPAGRSEGNEDKFVYLDSNGNPQETTVCFQNVNWSLPGATSGYVVRKRNVMVLKSLTPDLARFLDSQVDGKVDARFGLFRESTLASNTGTASTDWSIDNRRAYGTTSNTNQDESQVAVVTAYFMMNN</sequence>
<feature type="transmembrane region" description="Helical" evidence="1">
    <location>
        <begin position="20"/>
        <end position="40"/>
    </location>
</feature>
<evidence type="ECO:0000313" key="3">
    <source>
        <dbReference type="Proteomes" id="UP001054820"/>
    </source>
</evidence>
<dbReference type="EMBL" id="AP024202">
    <property type="protein sequence ID" value="BCN94302.1"/>
    <property type="molecule type" value="Genomic_DNA"/>
</dbReference>
<evidence type="ECO:0000256" key="1">
    <source>
        <dbReference type="SAM" id="Phobius"/>
    </source>
</evidence>
<evidence type="ECO:0000313" key="2">
    <source>
        <dbReference type="EMBL" id="BCN94302.1"/>
    </source>
</evidence>
<dbReference type="SUPFAM" id="SSF54523">
    <property type="entry name" value="Pili subunits"/>
    <property type="match status" value="1"/>
</dbReference>
<name>A0ABM7MFN5_9GAMM</name>
<dbReference type="Proteomes" id="UP001054820">
    <property type="component" value="Chromosome"/>
</dbReference>
<dbReference type="InterPro" id="IPR045584">
    <property type="entry name" value="Pilin-like"/>
</dbReference>
<proteinExistence type="predicted"/>
<keyword evidence="1" id="KW-1133">Transmembrane helix</keyword>
<keyword evidence="1" id="KW-0472">Membrane</keyword>
<protein>
    <submittedName>
        <fullName evidence="2">Prepilin-type N-terminal cleavage/methylation domain-containing protein</fullName>
    </submittedName>
</protein>
<accession>A0ABM7MFN5</accession>
<keyword evidence="3" id="KW-1185">Reference proteome</keyword>
<keyword evidence="1" id="KW-0812">Transmembrane</keyword>
<reference evidence="2" key="1">
    <citation type="journal article" date="2022" name="Arch. Microbiol.">
        <title>Thiomicrorhabdus immobilis sp. nov., a mesophilic sulfur-oxidizing bacterium isolated from sediment of a brackish lake in northern Japan.</title>
        <authorList>
            <person name="Kojima H."/>
            <person name="Mochizuki J."/>
            <person name="Kanda M."/>
            <person name="Watanabe T."/>
            <person name="Fukui M."/>
        </authorList>
    </citation>
    <scope>NUCLEOTIDE SEQUENCE</scope>
    <source>
        <strain evidence="2">Am19</strain>
    </source>
</reference>
<dbReference type="NCBIfam" id="TIGR02532">
    <property type="entry name" value="IV_pilin_GFxxxE"/>
    <property type="match status" value="1"/>
</dbReference>
<dbReference type="InterPro" id="IPR012902">
    <property type="entry name" value="N_methyl_site"/>
</dbReference>
<dbReference type="Pfam" id="PF07963">
    <property type="entry name" value="N_methyl"/>
    <property type="match status" value="1"/>
</dbReference>
<dbReference type="RefSeq" id="WP_237261767.1">
    <property type="nucleotide sequence ID" value="NZ_AP024202.1"/>
</dbReference>